<dbReference type="EMBL" id="JACGWK010000002">
    <property type="protein sequence ID" value="KAL0370345.1"/>
    <property type="molecule type" value="Genomic_DNA"/>
</dbReference>
<dbReference type="GO" id="GO:0000287">
    <property type="term" value="F:magnesium ion binding"/>
    <property type="evidence" value="ECO:0007669"/>
    <property type="project" value="InterPro"/>
</dbReference>
<dbReference type="SFLD" id="SFLDG01019">
    <property type="entry name" value="Terpene_Cyclase_Like_1_C_Termi"/>
    <property type="match status" value="1"/>
</dbReference>
<gene>
    <name evidence="6" type="ORF">Sangu_0352600</name>
</gene>
<sequence>MDATVRRSANHKPSIWNDEYIQSLHSVYGDRRFLERAEKLKGEVTVLLEKTGDPCDQIELVDVLQRLGICYHFSDYVDRILKNICVLVGGDQWNIDNLHAAGLRFRLLRQHGYDISPEVFRSFMDQTGNFRTILCDDVEGLLSLYEASYLSMEGESILDAAKVFATHHLKQKLKQNIDKNLAEEIRHSGSSIPLQNAETRNEKKMYQEELKELSRWHTNSRLAEKLSFARDRLVECFLWTVGFTFEPCHRYCRIMLVKLAVLITIIDDIYDVYGTLDELELFNDAVGRWDINALKLLPDYMKICFLALYNTVNEMAYDVLRDQGFNIIPHSTNRWAEICKKYMMEAQWYYSGYKPSLKEFLDNSWVSGTGPLLLVHAYFCMTNPLKDRPLEDLQKHPEMIKWTSLVCGLADDLGTSSDELKRGDNPKSIQCYMHDAGCCEDDSRSFIKNLIGSTWKKINNERTNEL</sequence>
<keyword evidence="3" id="KW-0456">Lyase</keyword>
<dbReference type="InterPro" id="IPR008949">
    <property type="entry name" value="Isoprenoid_synthase_dom_sf"/>
</dbReference>
<organism evidence="6">
    <name type="scientific">Sesamum angustifolium</name>
    <dbReference type="NCBI Taxonomy" id="2727405"/>
    <lineage>
        <taxon>Eukaryota</taxon>
        <taxon>Viridiplantae</taxon>
        <taxon>Streptophyta</taxon>
        <taxon>Embryophyta</taxon>
        <taxon>Tracheophyta</taxon>
        <taxon>Spermatophyta</taxon>
        <taxon>Magnoliopsida</taxon>
        <taxon>eudicotyledons</taxon>
        <taxon>Gunneridae</taxon>
        <taxon>Pentapetalae</taxon>
        <taxon>asterids</taxon>
        <taxon>lamiids</taxon>
        <taxon>Lamiales</taxon>
        <taxon>Pedaliaceae</taxon>
        <taxon>Sesamum</taxon>
    </lineage>
</organism>
<dbReference type="AlphaFoldDB" id="A0AAW2QRY0"/>
<reference evidence="6" key="1">
    <citation type="submission" date="2020-06" db="EMBL/GenBank/DDBJ databases">
        <authorList>
            <person name="Li T."/>
            <person name="Hu X."/>
            <person name="Zhang T."/>
            <person name="Song X."/>
            <person name="Zhang H."/>
            <person name="Dai N."/>
            <person name="Sheng W."/>
            <person name="Hou X."/>
            <person name="Wei L."/>
        </authorList>
    </citation>
    <scope>NUCLEOTIDE SEQUENCE</scope>
    <source>
        <strain evidence="6">G01</strain>
        <tissue evidence="6">Leaf</tissue>
    </source>
</reference>
<dbReference type="GO" id="GO:0016102">
    <property type="term" value="P:diterpenoid biosynthetic process"/>
    <property type="evidence" value="ECO:0007669"/>
    <property type="project" value="InterPro"/>
</dbReference>
<evidence type="ECO:0000259" key="4">
    <source>
        <dbReference type="Pfam" id="PF01397"/>
    </source>
</evidence>
<dbReference type="CDD" id="cd00684">
    <property type="entry name" value="Terpene_cyclase_plant_C1"/>
    <property type="match status" value="1"/>
</dbReference>
<dbReference type="Gene3D" id="1.50.10.130">
    <property type="entry name" value="Terpene synthase, N-terminal domain"/>
    <property type="match status" value="1"/>
</dbReference>
<dbReference type="Pfam" id="PF01397">
    <property type="entry name" value="Terpene_synth"/>
    <property type="match status" value="1"/>
</dbReference>
<dbReference type="Pfam" id="PF03936">
    <property type="entry name" value="Terpene_synth_C"/>
    <property type="match status" value="1"/>
</dbReference>
<proteinExistence type="predicted"/>
<protein>
    <submittedName>
        <fullName evidence="6">(+)-epi-alpha-bisabolol synthase</fullName>
    </submittedName>
</protein>
<dbReference type="PANTHER" id="PTHR31225">
    <property type="entry name" value="OS04G0344100 PROTEIN-RELATED"/>
    <property type="match status" value="1"/>
</dbReference>
<accession>A0AAW2QRY0</accession>
<dbReference type="PANTHER" id="PTHR31225:SF98">
    <property type="entry name" value="TERPENE SYNTHASE 9-RELATED"/>
    <property type="match status" value="1"/>
</dbReference>
<dbReference type="InterPro" id="IPR036965">
    <property type="entry name" value="Terpene_synth_N_sf"/>
</dbReference>
<feature type="domain" description="Terpene synthase N-terminal" evidence="4">
    <location>
        <begin position="15"/>
        <end position="187"/>
    </location>
</feature>
<dbReference type="SUPFAM" id="SSF48239">
    <property type="entry name" value="Terpenoid cyclases/Protein prenyltransferases"/>
    <property type="match status" value="1"/>
</dbReference>
<dbReference type="InterPro" id="IPR001906">
    <property type="entry name" value="Terpene_synth_N"/>
</dbReference>
<evidence type="ECO:0000256" key="2">
    <source>
        <dbReference type="ARBA" id="ARBA00022842"/>
    </source>
</evidence>
<evidence type="ECO:0000256" key="3">
    <source>
        <dbReference type="ARBA" id="ARBA00023239"/>
    </source>
</evidence>
<keyword evidence="1" id="KW-0479">Metal-binding</keyword>
<comment type="caution">
    <text evidence="6">The sequence shown here is derived from an EMBL/GenBank/DDBJ whole genome shotgun (WGS) entry which is preliminary data.</text>
</comment>
<dbReference type="SFLD" id="SFLDS00005">
    <property type="entry name" value="Isoprenoid_Synthase_Type_I"/>
    <property type="match status" value="1"/>
</dbReference>
<dbReference type="FunFam" id="1.10.600.10:FF:000007">
    <property type="entry name" value="Isoprene synthase, chloroplastic"/>
    <property type="match status" value="1"/>
</dbReference>
<dbReference type="GO" id="GO:0010333">
    <property type="term" value="F:terpene synthase activity"/>
    <property type="evidence" value="ECO:0007669"/>
    <property type="project" value="InterPro"/>
</dbReference>
<dbReference type="Gene3D" id="1.10.600.10">
    <property type="entry name" value="Farnesyl Diphosphate Synthase"/>
    <property type="match status" value="1"/>
</dbReference>
<evidence type="ECO:0000259" key="5">
    <source>
        <dbReference type="Pfam" id="PF03936"/>
    </source>
</evidence>
<dbReference type="InterPro" id="IPR008930">
    <property type="entry name" value="Terpenoid_cyclase/PrenylTrfase"/>
</dbReference>
<evidence type="ECO:0000256" key="1">
    <source>
        <dbReference type="ARBA" id="ARBA00022723"/>
    </source>
</evidence>
<name>A0AAW2QRY0_9LAMI</name>
<dbReference type="InterPro" id="IPR050148">
    <property type="entry name" value="Terpene_synthase-like"/>
</dbReference>
<dbReference type="InterPro" id="IPR005630">
    <property type="entry name" value="Terpene_synthase_metal-bd"/>
</dbReference>
<dbReference type="InterPro" id="IPR044814">
    <property type="entry name" value="Terpene_cyclase_plant_C1"/>
</dbReference>
<dbReference type="SUPFAM" id="SSF48576">
    <property type="entry name" value="Terpenoid synthases"/>
    <property type="match status" value="1"/>
</dbReference>
<keyword evidence="2" id="KW-0460">Magnesium</keyword>
<dbReference type="InterPro" id="IPR034741">
    <property type="entry name" value="Terpene_cyclase-like_1_C"/>
</dbReference>
<feature type="domain" description="Terpene synthase metal-binding" evidence="5">
    <location>
        <begin position="220"/>
        <end position="457"/>
    </location>
</feature>
<reference evidence="6" key="2">
    <citation type="journal article" date="2024" name="Plant">
        <title>Genomic evolution and insights into agronomic trait innovations of Sesamum species.</title>
        <authorList>
            <person name="Miao H."/>
            <person name="Wang L."/>
            <person name="Qu L."/>
            <person name="Liu H."/>
            <person name="Sun Y."/>
            <person name="Le M."/>
            <person name="Wang Q."/>
            <person name="Wei S."/>
            <person name="Zheng Y."/>
            <person name="Lin W."/>
            <person name="Duan Y."/>
            <person name="Cao H."/>
            <person name="Xiong S."/>
            <person name="Wang X."/>
            <person name="Wei L."/>
            <person name="Li C."/>
            <person name="Ma Q."/>
            <person name="Ju M."/>
            <person name="Zhao R."/>
            <person name="Li G."/>
            <person name="Mu C."/>
            <person name="Tian Q."/>
            <person name="Mei H."/>
            <person name="Zhang T."/>
            <person name="Gao T."/>
            <person name="Zhang H."/>
        </authorList>
    </citation>
    <scope>NUCLEOTIDE SEQUENCE</scope>
    <source>
        <strain evidence="6">G01</strain>
    </source>
</reference>
<evidence type="ECO:0000313" key="6">
    <source>
        <dbReference type="EMBL" id="KAL0370345.1"/>
    </source>
</evidence>